<evidence type="ECO:0000256" key="5">
    <source>
        <dbReference type="ARBA" id="ARBA00022989"/>
    </source>
</evidence>
<evidence type="ECO:0000313" key="10">
    <source>
        <dbReference type="Proteomes" id="UP000009359"/>
    </source>
</evidence>
<dbReference type="Gene3D" id="1.20.1540.10">
    <property type="entry name" value="Rhomboid-like"/>
    <property type="match status" value="1"/>
</dbReference>
<dbReference type="Pfam" id="PF01694">
    <property type="entry name" value="Rhomboid"/>
    <property type="match status" value="1"/>
</dbReference>
<evidence type="ECO:0000256" key="3">
    <source>
        <dbReference type="ARBA" id="ARBA00022692"/>
    </source>
</evidence>
<feature type="transmembrane region" description="Helical" evidence="7">
    <location>
        <begin position="74"/>
        <end position="94"/>
    </location>
</feature>
<dbReference type="EMBL" id="AMQK01000007">
    <property type="protein sequence ID" value="EKS44792.1"/>
    <property type="molecule type" value="Genomic_DNA"/>
</dbReference>
<evidence type="ECO:0000256" key="6">
    <source>
        <dbReference type="ARBA" id="ARBA00023136"/>
    </source>
</evidence>
<dbReference type="SUPFAM" id="SSF144091">
    <property type="entry name" value="Rhomboid-like"/>
    <property type="match status" value="1"/>
</dbReference>
<evidence type="ECO:0000313" key="9">
    <source>
        <dbReference type="EMBL" id="EKS44792.1"/>
    </source>
</evidence>
<feature type="transmembrane region" description="Helical" evidence="7">
    <location>
        <begin position="182"/>
        <end position="202"/>
    </location>
</feature>
<accession>A0ABN0IGK0</accession>
<dbReference type="InterPro" id="IPR050925">
    <property type="entry name" value="Rhomboid_protease_S54"/>
</dbReference>
<dbReference type="InterPro" id="IPR035952">
    <property type="entry name" value="Rhomboid-like_sf"/>
</dbReference>
<evidence type="ECO:0000256" key="2">
    <source>
        <dbReference type="ARBA" id="ARBA00009045"/>
    </source>
</evidence>
<evidence type="ECO:0000256" key="4">
    <source>
        <dbReference type="ARBA" id="ARBA00022801"/>
    </source>
</evidence>
<keyword evidence="10" id="KW-1185">Reference proteome</keyword>
<evidence type="ECO:0000256" key="1">
    <source>
        <dbReference type="ARBA" id="ARBA00004141"/>
    </source>
</evidence>
<dbReference type="PANTHER" id="PTHR43731">
    <property type="entry name" value="RHOMBOID PROTEASE"/>
    <property type="match status" value="1"/>
</dbReference>
<comment type="similarity">
    <text evidence="2">Belongs to the peptidase S54 family.</text>
</comment>
<keyword evidence="5 7" id="KW-1133">Transmembrane helix</keyword>
<keyword evidence="3 7" id="KW-0812">Transmembrane</keyword>
<dbReference type="RefSeq" id="WP_005766704.1">
    <property type="nucleotide sequence ID" value="NZ_AMQK01000007.1"/>
</dbReference>
<gene>
    <name evidence="9" type="ORF">BbINS_02603</name>
</gene>
<comment type="caution">
    <text evidence="9">The sequence shown here is derived from an EMBL/GenBank/DDBJ whole genome shotgun (WGS) entry which is preliminary data.</text>
</comment>
<dbReference type="PANTHER" id="PTHR43731:SF14">
    <property type="entry name" value="PRESENILIN-ASSOCIATED RHOMBOID-LIKE PROTEIN, MITOCHONDRIAL"/>
    <property type="match status" value="1"/>
</dbReference>
<reference evidence="9 10" key="1">
    <citation type="journal article" date="2013" name="Genome Announc.">
        <title>Whole Genome Sequencing and Comparative Analysis of Bartonella bacilliformis Strain INS, the Causative Agent of Carrion's Disease.</title>
        <authorList>
            <person name="Tarazona D."/>
            <person name="Padilla C."/>
            <person name="Caceres O."/>
            <person name="Montenegro J.D."/>
            <person name="Bailon H."/>
            <person name="Ventura G."/>
            <person name="Mendoza G."/>
            <person name="Anaya E."/>
            <person name="Guio H."/>
        </authorList>
    </citation>
    <scope>NUCLEOTIDE SEQUENCE [LARGE SCALE GENOMIC DNA]</scope>
    <source>
        <strain evidence="9 10">INS</strain>
    </source>
</reference>
<feature type="transmembrane region" description="Helical" evidence="7">
    <location>
        <begin position="132"/>
        <end position="153"/>
    </location>
</feature>
<comment type="subcellular location">
    <subcellularLocation>
        <location evidence="1">Membrane</location>
        <topology evidence="1">Multi-pass membrane protein</topology>
    </subcellularLocation>
</comment>
<feature type="transmembrane region" description="Helical" evidence="7">
    <location>
        <begin position="214"/>
        <end position="233"/>
    </location>
</feature>
<dbReference type="Proteomes" id="UP000009359">
    <property type="component" value="Unassembled WGS sequence"/>
</dbReference>
<organism evidence="9 10">
    <name type="scientific">Bartonella bacilliformis INS</name>
    <dbReference type="NCBI Taxonomy" id="1206782"/>
    <lineage>
        <taxon>Bacteria</taxon>
        <taxon>Pseudomonadati</taxon>
        <taxon>Pseudomonadota</taxon>
        <taxon>Alphaproteobacteria</taxon>
        <taxon>Hyphomicrobiales</taxon>
        <taxon>Bartonellaceae</taxon>
        <taxon>Bartonella</taxon>
    </lineage>
</organism>
<proteinExistence type="inferred from homology"/>
<sequence>MKITHSQYDDALLSPNRPKEPLLNVPFIIIFLIAFCFFIYFVSDQLHARILVLFAFIPAFFKADPVGFSHTVVSYSFMHGSLGHIALNMIWLLVFGSPLVRHLGNLRFLIFWVLTAVASVLTYFIFHQNSEIPLIGASGAISGMMGAAARYFFSTCSNSSTRDGKFEGPILSIRESLHSRTVLIYIGVWFMINFITGIFPHFSEEDNVSIAWEAHVGGLISGFLLISFFNIPWRKSKITV</sequence>
<feature type="transmembrane region" description="Helical" evidence="7">
    <location>
        <begin position="106"/>
        <end position="126"/>
    </location>
</feature>
<evidence type="ECO:0000256" key="7">
    <source>
        <dbReference type="SAM" id="Phobius"/>
    </source>
</evidence>
<feature type="domain" description="Peptidase S54 rhomboid" evidence="8">
    <location>
        <begin position="71"/>
        <end position="226"/>
    </location>
</feature>
<feature type="transmembrane region" description="Helical" evidence="7">
    <location>
        <begin position="22"/>
        <end position="43"/>
    </location>
</feature>
<keyword evidence="6 7" id="KW-0472">Membrane</keyword>
<evidence type="ECO:0000259" key="8">
    <source>
        <dbReference type="Pfam" id="PF01694"/>
    </source>
</evidence>
<keyword evidence="4" id="KW-0378">Hydrolase</keyword>
<protein>
    <submittedName>
        <fullName evidence="9">S54 family peptidase</fullName>
    </submittedName>
</protein>
<name>A0ABN0IGK0_BARBA</name>
<dbReference type="InterPro" id="IPR022764">
    <property type="entry name" value="Peptidase_S54_rhomboid_dom"/>
</dbReference>
<dbReference type="GeneID" id="4684017"/>